<dbReference type="PANTHER" id="PTHR45700">
    <property type="entry name" value="UBIQUITIN-PROTEIN LIGASE E3C"/>
    <property type="match status" value="1"/>
</dbReference>
<dbReference type="InterPro" id="IPR000569">
    <property type="entry name" value="HECT_dom"/>
</dbReference>
<evidence type="ECO:0000256" key="5">
    <source>
        <dbReference type="PROSITE-ProRule" id="PRU00104"/>
    </source>
</evidence>
<evidence type="ECO:0000313" key="7">
    <source>
        <dbReference type="EMBL" id="KAL3842777.1"/>
    </source>
</evidence>
<evidence type="ECO:0000259" key="6">
    <source>
        <dbReference type="PROSITE" id="PS50237"/>
    </source>
</evidence>
<dbReference type="SUPFAM" id="SSF56204">
    <property type="entry name" value="Hect, E3 ligase catalytic domain"/>
    <property type="match status" value="1"/>
</dbReference>
<evidence type="ECO:0000313" key="8">
    <source>
        <dbReference type="Proteomes" id="UP001634394"/>
    </source>
</evidence>
<feature type="domain" description="HECT" evidence="6">
    <location>
        <begin position="375"/>
        <end position="410"/>
    </location>
</feature>
<name>A0ABD3U081_SINWO</name>
<feature type="domain" description="HECT" evidence="6">
    <location>
        <begin position="548"/>
        <end position="591"/>
    </location>
</feature>
<dbReference type="InterPro" id="IPR044611">
    <property type="entry name" value="E3A/B/C-like"/>
</dbReference>
<organism evidence="7 8">
    <name type="scientific">Sinanodonta woodiana</name>
    <name type="common">Chinese pond mussel</name>
    <name type="synonym">Anodonta woodiana</name>
    <dbReference type="NCBI Taxonomy" id="1069815"/>
    <lineage>
        <taxon>Eukaryota</taxon>
        <taxon>Metazoa</taxon>
        <taxon>Spiralia</taxon>
        <taxon>Lophotrochozoa</taxon>
        <taxon>Mollusca</taxon>
        <taxon>Bivalvia</taxon>
        <taxon>Autobranchia</taxon>
        <taxon>Heteroconchia</taxon>
        <taxon>Palaeoheterodonta</taxon>
        <taxon>Unionida</taxon>
        <taxon>Unionoidea</taxon>
        <taxon>Unionidae</taxon>
        <taxon>Unioninae</taxon>
        <taxon>Sinanodonta</taxon>
    </lineage>
</organism>
<evidence type="ECO:0000256" key="1">
    <source>
        <dbReference type="ARBA" id="ARBA00000885"/>
    </source>
</evidence>
<dbReference type="PROSITE" id="PS50237">
    <property type="entry name" value="HECT"/>
    <property type="match status" value="2"/>
</dbReference>
<dbReference type="Gene3D" id="1.10.150.50">
    <property type="entry name" value="Transcription Factor, Ets-1"/>
    <property type="match status" value="1"/>
</dbReference>
<comment type="catalytic activity">
    <reaction evidence="1">
        <text>S-ubiquitinyl-[E2 ubiquitin-conjugating enzyme]-L-cysteine + [acceptor protein]-L-lysine = [E2 ubiquitin-conjugating enzyme]-L-cysteine + N(6)-ubiquitinyl-[acceptor protein]-L-lysine.</text>
        <dbReference type="EC" id="2.3.2.26"/>
    </reaction>
</comment>
<dbReference type="GO" id="GO:0061630">
    <property type="term" value="F:ubiquitin protein ligase activity"/>
    <property type="evidence" value="ECO:0007669"/>
    <property type="project" value="UniProtKB-EC"/>
</dbReference>
<keyword evidence="8" id="KW-1185">Reference proteome</keyword>
<sequence>MAEILRQILDDLSLSLLFQNFVYEKIDSIETCKNLTDVELSRLGISTIGDRVRFREKIKQAVTPTEHVLSSERTNLFHTGRARHMTQASSRRNTKGRTWTVTFVCLADRNACKVPSTSQKSVLQRAGLGPKKITFQGTDSELEVHSKLISSDGFPQLSTAWGFELLYCQSNCRQIEVLKCRWNVDSFKASLGSQAKIYVRPIQKNLSTEPIIVPEESAVKARCVSCNRDYIISNLRDHVSICSSSVADSSHNEPLQDEQYLEQPLDEAAELPDIETVQLSRAENVAIQPHHHAEHNQGLEHNVPNIEDIVKDCVQYCTDMNMNDPVAILQYLQSRIVTGRKLELENEESTIEGETSFIIVDRNNLTETALDEIRGIVNLRLTLEVQFYGETAVDYGGPRKEFFSMVLRDIQKEYFDPVREWSNDYEVIGKIFALSILQNGRLPRILGPDLVEELFNSSSPRPFLQDLRKGLDALGLFQLTCHLPSLKHFFTPGTPTTVTLKMVTNLLQPIFSPDGSNRRQIESYVYAKFVKYLREAAGGRRGDVTLAKILTFVTGTEEEPVLGFQIKPSIAFQSSLSLLPTSNTCVNRLNLTIPDTTQELPTDDILFSLFDYAFSNSFFGLV</sequence>
<keyword evidence="3" id="KW-0808">Transferase</keyword>
<dbReference type="InterPro" id="IPR013761">
    <property type="entry name" value="SAM/pointed_sf"/>
</dbReference>
<evidence type="ECO:0000256" key="4">
    <source>
        <dbReference type="ARBA" id="ARBA00022786"/>
    </source>
</evidence>
<accession>A0ABD3U081</accession>
<feature type="active site" description="Glycyl thioester intermediate" evidence="5">
    <location>
        <position position="585"/>
    </location>
</feature>
<comment type="caution">
    <text evidence="7">The sequence shown here is derived from an EMBL/GenBank/DDBJ whole genome shotgun (WGS) entry which is preliminary data.</text>
</comment>
<keyword evidence="4 5" id="KW-0833">Ubl conjugation pathway</keyword>
<dbReference type="EMBL" id="JBJQND010000017">
    <property type="protein sequence ID" value="KAL3842777.1"/>
    <property type="molecule type" value="Genomic_DNA"/>
</dbReference>
<dbReference type="Gene3D" id="3.30.2410.10">
    <property type="entry name" value="Hect, E3 ligase catalytic domain"/>
    <property type="match status" value="1"/>
</dbReference>
<dbReference type="Pfam" id="PF00632">
    <property type="entry name" value="HECT"/>
    <property type="match status" value="1"/>
</dbReference>
<reference evidence="7 8" key="1">
    <citation type="submission" date="2024-11" db="EMBL/GenBank/DDBJ databases">
        <title>Chromosome-level genome assembly of the freshwater bivalve Anodonta woodiana.</title>
        <authorList>
            <person name="Chen X."/>
        </authorList>
    </citation>
    <scope>NUCLEOTIDE SEQUENCE [LARGE SCALE GENOMIC DNA]</scope>
    <source>
        <strain evidence="7">MN2024</strain>
        <tissue evidence="7">Gills</tissue>
    </source>
</reference>
<comment type="caution">
    <text evidence="5">Lacks conserved residue(s) required for the propagation of feature annotation.</text>
</comment>
<gene>
    <name evidence="7" type="ORF">ACJMK2_020763</name>
</gene>
<protein>
    <recommendedName>
        <fullName evidence="2">HECT-type E3 ubiquitin transferase</fullName>
        <ecNumber evidence="2">2.3.2.26</ecNumber>
    </recommendedName>
</protein>
<evidence type="ECO:0000256" key="2">
    <source>
        <dbReference type="ARBA" id="ARBA00012485"/>
    </source>
</evidence>
<dbReference type="SUPFAM" id="SSF47769">
    <property type="entry name" value="SAM/Pointed domain"/>
    <property type="match status" value="1"/>
</dbReference>
<dbReference type="EC" id="2.3.2.26" evidence="2"/>
<dbReference type="InterPro" id="IPR035983">
    <property type="entry name" value="Hect_E3_ubiquitin_ligase"/>
</dbReference>
<proteinExistence type="predicted"/>
<dbReference type="Proteomes" id="UP001634394">
    <property type="component" value="Unassembled WGS sequence"/>
</dbReference>
<dbReference type="AlphaFoldDB" id="A0ABD3U081"/>
<evidence type="ECO:0000256" key="3">
    <source>
        <dbReference type="ARBA" id="ARBA00022679"/>
    </source>
</evidence>
<dbReference type="Gene3D" id="3.90.1750.10">
    <property type="entry name" value="Hect, E3 ligase catalytic domains"/>
    <property type="match status" value="1"/>
</dbReference>
<dbReference type="PANTHER" id="PTHR45700:SF2">
    <property type="entry name" value="UBIQUITIN-PROTEIN LIGASE E3C"/>
    <property type="match status" value="1"/>
</dbReference>